<protein>
    <submittedName>
        <fullName evidence="1">Uncharacterized protein</fullName>
    </submittedName>
</protein>
<name>A0A1V4AXI9_9BACT</name>
<dbReference type="Proteomes" id="UP000189681">
    <property type="component" value="Unassembled WGS sequence"/>
</dbReference>
<evidence type="ECO:0000313" key="2">
    <source>
        <dbReference type="Proteomes" id="UP000189681"/>
    </source>
</evidence>
<dbReference type="EMBL" id="AYTS01000010">
    <property type="protein sequence ID" value="OOP57854.1"/>
    <property type="molecule type" value="Genomic_DNA"/>
</dbReference>
<dbReference type="AlphaFoldDB" id="A0A1V4AXI9"/>
<organism evidence="1 2">
    <name type="scientific">Candidatus Brocadia carolinensis</name>
    <dbReference type="NCBI Taxonomy" id="1004156"/>
    <lineage>
        <taxon>Bacteria</taxon>
        <taxon>Pseudomonadati</taxon>
        <taxon>Planctomycetota</taxon>
        <taxon>Candidatus Brocadiia</taxon>
        <taxon>Candidatus Brocadiales</taxon>
        <taxon>Candidatus Brocadiaceae</taxon>
        <taxon>Candidatus Brocadia</taxon>
    </lineage>
</organism>
<proteinExistence type="predicted"/>
<evidence type="ECO:0000313" key="1">
    <source>
        <dbReference type="EMBL" id="OOP57854.1"/>
    </source>
</evidence>
<comment type="caution">
    <text evidence="1">The sequence shown here is derived from an EMBL/GenBank/DDBJ whole genome shotgun (WGS) entry which is preliminary data.</text>
</comment>
<accession>A0A1V4AXI9</accession>
<reference evidence="1 2" key="1">
    <citation type="journal article" date="2017" name="Water Res.">
        <title>Discovery and metagenomic analysis of an anammox bacterial enrichment related to Candidatus "Brocadia caroliniensis" in a full-scale glycerol-fed nitritation-denitritation separate centrate treatment process.</title>
        <authorList>
            <person name="Park H."/>
            <person name="Brotto A.C."/>
            <person name="van Loosdrecht M.C."/>
            <person name="Chandran K."/>
        </authorList>
    </citation>
    <scope>NUCLEOTIDE SEQUENCE [LARGE SCALE GENOMIC DNA]</scope>
    <source>
        <strain evidence="1">26THWARD</strain>
    </source>
</reference>
<sequence length="74" mass="8475">MVNEREDGPVFIKRYLSSSKSTDKLFVRVIHKTSLNKIKKIIPIKKYMVGDAHPARLHPTTTIQPYIITNQGNP</sequence>
<gene>
    <name evidence="1" type="ORF">AYP45_01075</name>
</gene>